<keyword evidence="8 12" id="KW-1133">Transmembrane helix</keyword>
<keyword evidence="10 12" id="KW-0472">Membrane</keyword>
<evidence type="ECO:0000256" key="10">
    <source>
        <dbReference type="ARBA" id="ARBA00023136"/>
    </source>
</evidence>
<keyword evidence="4 12" id="KW-0812">Transmembrane</keyword>
<comment type="caution">
    <text evidence="14">The sequence shown here is derived from an EMBL/GenBank/DDBJ whole genome shotgun (WGS) entry which is preliminary data.</text>
</comment>
<keyword evidence="5" id="KW-0631">Potassium channel</keyword>
<keyword evidence="2" id="KW-0813">Transport</keyword>
<protein>
    <submittedName>
        <fullName evidence="14">Ion channel</fullName>
    </submittedName>
</protein>
<dbReference type="InterPro" id="IPR005821">
    <property type="entry name" value="Ion_trans_dom"/>
</dbReference>
<dbReference type="Gene3D" id="1.20.5.110">
    <property type="match status" value="1"/>
</dbReference>
<name>A0ABT4YN61_9VIBR</name>
<dbReference type="Pfam" id="PF00520">
    <property type="entry name" value="Ion_trans"/>
    <property type="match status" value="1"/>
</dbReference>
<dbReference type="Proteomes" id="UP001210678">
    <property type="component" value="Unassembled WGS sequence"/>
</dbReference>
<dbReference type="Gene3D" id="1.10.287.70">
    <property type="match status" value="1"/>
</dbReference>
<feature type="transmembrane region" description="Helical" evidence="12">
    <location>
        <begin position="12"/>
        <end position="34"/>
    </location>
</feature>
<dbReference type="PANTHER" id="PTHR11537">
    <property type="entry name" value="VOLTAGE-GATED POTASSIUM CHANNEL"/>
    <property type="match status" value="1"/>
</dbReference>
<evidence type="ECO:0000256" key="6">
    <source>
        <dbReference type="ARBA" id="ARBA00022882"/>
    </source>
</evidence>
<comment type="subcellular location">
    <subcellularLocation>
        <location evidence="1">Membrane</location>
        <topology evidence="1">Multi-pass membrane protein</topology>
    </subcellularLocation>
</comment>
<keyword evidence="6" id="KW-0851">Voltage-gated channel</keyword>
<keyword evidence="9" id="KW-0406">Ion transport</keyword>
<reference evidence="14 15" key="1">
    <citation type="submission" date="2023-01" db="EMBL/GenBank/DDBJ databases">
        <title>Vibrio sp. KJ40-1 sp.nov, isolated from marine algae.</title>
        <authorList>
            <person name="Butt M."/>
            <person name="Kim J.M.J."/>
            <person name="Jeon C.O.C."/>
        </authorList>
    </citation>
    <scope>NUCLEOTIDE SEQUENCE [LARGE SCALE GENOMIC DNA]</scope>
    <source>
        <strain evidence="14 15">KJ40-1</strain>
    </source>
</reference>
<evidence type="ECO:0000256" key="8">
    <source>
        <dbReference type="ARBA" id="ARBA00022989"/>
    </source>
</evidence>
<evidence type="ECO:0000256" key="4">
    <source>
        <dbReference type="ARBA" id="ARBA00022692"/>
    </source>
</evidence>
<dbReference type="InterPro" id="IPR028325">
    <property type="entry name" value="VG_K_chnl"/>
</dbReference>
<feature type="domain" description="Ion transport" evidence="13">
    <location>
        <begin position="14"/>
        <end position="211"/>
    </location>
</feature>
<dbReference type="Gene3D" id="1.20.120.350">
    <property type="entry name" value="Voltage-gated potassium channels. Chain C"/>
    <property type="match status" value="1"/>
</dbReference>
<evidence type="ECO:0000256" key="1">
    <source>
        <dbReference type="ARBA" id="ARBA00004141"/>
    </source>
</evidence>
<keyword evidence="11" id="KW-0407">Ion channel</keyword>
<accession>A0ABT4YN61</accession>
<evidence type="ECO:0000256" key="5">
    <source>
        <dbReference type="ARBA" id="ARBA00022826"/>
    </source>
</evidence>
<keyword evidence="3" id="KW-0633">Potassium transport</keyword>
<evidence type="ECO:0000256" key="12">
    <source>
        <dbReference type="SAM" id="Phobius"/>
    </source>
</evidence>
<dbReference type="InterPro" id="IPR027359">
    <property type="entry name" value="Volt_channel_dom_sf"/>
</dbReference>
<feature type="transmembrane region" description="Helical" evidence="12">
    <location>
        <begin position="124"/>
        <end position="145"/>
    </location>
</feature>
<feature type="transmembrane region" description="Helical" evidence="12">
    <location>
        <begin position="40"/>
        <end position="59"/>
    </location>
</feature>
<keyword evidence="15" id="KW-1185">Reference proteome</keyword>
<evidence type="ECO:0000256" key="3">
    <source>
        <dbReference type="ARBA" id="ARBA00022538"/>
    </source>
</evidence>
<dbReference type="EMBL" id="JAQLOI010000001">
    <property type="protein sequence ID" value="MDB1122963.1"/>
    <property type="molecule type" value="Genomic_DNA"/>
</dbReference>
<evidence type="ECO:0000313" key="14">
    <source>
        <dbReference type="EMBL" id="MDB1122963.1"/>
    </source>
</evidence>
<feature type="transmembrane region" description="Helical" evidence="12">
    <location>
        <begin position="185"/>
        <end position="210"/>
    </location>
</feature>
<evidence type="ECO:0000256" key="2">
    <source>
        <dbReference type="ARBA" id="ARBA00022448"/>
    </source>
</evidence>
<keyword evidence="7" id="KW-0630">Potassium</keyword>
<gene>
    <name evidence="14" type="ORF">PGX00_04390</name>
</gene>
<evidence type="ECO:0000313" key="15">
    <source>
        <dbReference type="Proteomes" id="UP001210678"/>
    </source>
</evidence>
<organism evidence="14 15">
    <name type="scientific">Vibrio algarum</name>
    <dbReference type="NCBI Taxonomy" id="3020714"/>
    <lineage>
        <taxon>Bacteria</taxon>
        <taxon>Pseudomonadati</taxon>
        <taxon>Pseudomonadota</taxon>
        <taxon>Gammaproteobacteria</taxon>
        <taxon>Vibrionales</taxon>
        <taxon>Vibrionaceae</taxon>
        <taxon>Vibrio</taxon>
    </lineage>
</organism>
<dbReference type="PANTHER" id="PTHR11537:SF254">
    <property type="entry name" value="POTASSIUM VOLTAGE-GATED CHANNEL PROTEIN SHAB"/>
    <property type="match status" value="1"/>
</dbReference>
<evidence type="ECO:0000259" key="13">
    <source>
        <dbReference type="Pfam" id="PF00520"/>
    </source>
</evidence>
<evidence type="ECO:0000256" key="7">
    <source>
        <dbReference type="ARBA" id="ARBA00022958"/>
    </source>
</evidence>
<dbReference type="RefSeq" id="WP_272133258.1">
    <property type="nucleotide sequence ID" value="NZ_JAQLOI010000001.1"/>
</dbReference>
<evidence type="ECO:0000256" key="11">
    <source>
        <dbReference type="ARBA" id="ARBA00023303"/>
    </source>
</evidence>
<evidence type="ECO:0000256" key="9">
    <source>
        <dbReference type="ARBA" id="ARBA00023065"/>
    </source>
</evidence>
<sequence>MKKHHIKDEVKPMSLMSLVLSFLSLFVISGLLFFKPSPDTYSLLIGIDTAICSLFLLQLTTDLIRSKNRLLYLKEHWIDFVASIPLIEPLRYGRIFQILRVIKVIQSGKHIFDQINRNRSEATFASILLLLIFLLTLGSTAILFVEASHPEANIKSAGDALWWSIVTVSTVGYGDHYPTTDIGKIIASAILICGVGIFGMISGLITSLIASPKSNRPYHQLAKNNELLEKLIADQKILIKRIDNLERSQNHKPDENR</sequence>
<dbReference type="SUPFAM" id="SSF81324">
    <property type="entry name" value="Voltage-gated potassium channels"/>
    <property type="match status" value="1"/>
</dbReference>
<proteinExistence type="predicted"/>